<dbReference type="EMBL" id="RWIC01001102">
    <property type="protein sequence ID" value="TKC37686.1"/>
    <property type="molecule type" value="Genomic_DNA"/>
</dbReference>
<comment type="caution">
    <text evidence="1">The sequence shown here is derived from an EMBL/GenBank/DDBJ whole genome shotgun (WGS) entry which is preliminary data.</text>
</comment>
<accession>A0A4U1EP44</accession>
<dbReference type="InterPro" id="IPR032675">
    <property type="entry name" value="LRR_dom_sf"/>
</dbReference>
<dbReference type="Gene3D" id="3.80.10.10">
    <property type="entry name" value="Ribonuclease Inhibitor"/>
    <property type="match status" value="1"/>
</dbReference>
<proteinExistence type="predicted"/>
<gene>
    <name evidence="1" type="ORF">EI555_014027</name>
</gene>
<organism evidence="1 2">
    <name type="scientific">Monodon monoceros</name>
    <name type="common">Narwhal</name>
    <name type="synonym">Ceratodon monodon</name>
    <dbReference type="NCBI Taxonomy" id="40151"/>
    <lineage>
        <taxon>Eukaryota</taxon>
        <taxon>Metazoa</taxon>
        <taxon>Chordata</taxon>
        <taxon>Craniata</taxon>
        <taxon>Vertebrata</taxon>
        <taxon>Euteleostomi</taxon>
        <taxon>Mammalia</taxon>
        <taxon>Eutheria</taxon>
        <taxon>Laurasiatheria</taxon>
        <taxon>Artiodactyla</taxon>
        <taxon>Whippomorpha</taxon>
        <taxon>Cetacea</taxon>
        <taxon>Odontoceti</taxon>
        <taxon>Monodontidae</taxon>
        <taxon>Monodon</taxon>
    </lineage>
</organism>
<feature type="non-terminal residue" evidence="1">
    <location>
        <position position="217"/>
    </location>
</feature>
<evidence type="ECO:0000313" key="1">
    <source>
        <dbReference type="EMBL" id="TKC37686.1"/>
    </source>
</evidence>
<reference evidence="2" key="1">
    <citation type="journal article" date="2019" name="IScience">
        <title>Narwhal Genome Reveals Long-Term Low Genetic Diversity despite Current Large Abundance Size.</title>
        <authorList>
            <person name="Westbury M.V."/>
            <person name="Petersen B."/>
            <person name="Garde E."/>
            <person name="Heide-Jorgensen M.P."/>
            <person name="Lorenzen E.D."/>
        </authorList>
    </citation>
    <scope>NUCLEOTIDE SEQUENCE [LARGE SCALE GENOMIC DNA]</scope>
</reference>
<dbReference type="AlphaFoldDB" id="A0A4U1EP44"/>
<dbReference type="SUPFAM" id="SSF52047">
    <property type="entry name" value="RNI-like"/>
    <property type="match status" value="1"/>
</dbReference>
<sequence length="217" mass="23928">MKPNEENEGESECRKGYTVLGQFKQIPGFGKSSVFSLSPTRIRGLKTTLKSSTNVCQNELQLPMETVVGAVDFATAPRQHLAGHVIVVHISGDEWCSMKQLGSDKEPLGSKDKYTMDNEYLLNSSENMVKIYAAFCGFVSNEGTQQELKSELLSLGDNNLSNVELKRLWGPIETSNCPLKELSLEKCNLSVASCQDLASLLTSTQEETNQKAKKQSK</sequence>
<name>A0A4U1EP44_MONMO</name>
<dbReference type="Proteomes" id="UP000308365">
    <property type="component" value="Unassembled WGS sequence"/>
</dbReference>
<evidence type="ECO:0000313" key="2">
    <source>
        <dbReference type="Proteomes" id="UP000308365"/>
    </source>
</evidence>
<protein>
    <submittedName>
        <fullName evidence="1">Uncharacterized protein</fullName>
    </submittedName>
</protein>